<dbReference type="AlphaFoldDB" id="A0A7W7P332"/>
<protein>
    <submittedName>
        <fullName evidence="1">Pimeloyl-ACP methyl ester carboxylesterase</fullName>
    </submittedName>
</protein>
<evidence type="ECO:0000313" key="2">
    <source>
        <dbReference type="Proteomes" id="UP000566995"/>
    </source>
</evidence>
<dbReference type="RefSeq" id="WP_184595108.1">
    <property type="nucleotide sequence ID" value="NZ_JACHLI010000028.1"/>
</dbReference>
<dbReference type="Proteomes" id="UP000566995">
    <property type="component" value="Unassembled WGS sequence"/>
</dbReference>
<name>A0A7W7P332_PSENT</name>
<dbReference type="SUPFAM" id="SSF53474">
    <property type="entry name" value="alpha/beta-Hydrolases"/>
    <property type="match status" value="1"/>
</dbReference>
<dbReference type="EMBL" id="JACHLI010000028">
    <property type="protein sequence ID" value="MBB4866543.1"/>
    <property type="molecule type" value="Genomic_DNA"/>
</dbReference>
<accession>A0A7W7P332</accession>
<organism evidence="1 2">
    <name type="scientific">Pseudomonas nitroreducens</name>
    <dbReference type="NCBI Taxonomy" id="46680"/>
    <lineage>
        <taxon>Bacteria</taxon>
        <taxon>Pseudomonadati</taxon>
        <taxon>Pseudomonadota</taxon>
        <taxon>Gammaproteobacteria</taxon>
        <taxon>Pseudomonadales</taxon>
        <taxon>Pseudomonadaceae</taxon>
        <taxon>Pseudomonas</taxon>
    </lineage>
</organism>
<sequence>MSGGANAVLKEPRVADTRTLTPAADQTAKQVPVVVKKAVVFFIGGAADKESYYSQGPNNNVLDAKRALDLQLNPYGESYFSAHLDYKQAKGDAEIEEHFLRAVPSKAMPIYIVGHSLGAWNGAHLSRILTEKGYRVAMLVTLDPVGEGVLVWLFSNIYRDAPEPKAAFWINVAAHPKLPNASDTVAEFGERWYVMKGPDISAFVDINHADAGLMFVSPLYGGRSALEYVQDSIMEYLK</sequence>
<reference evidence="1 2" key="1">
    <citation type="submission" date="2020-08" db="EMBL/GenBank/DDBJ databases">
        <title>Functional genomics of gut bacteria from endangered species of beetles.</title>
        <authorList>
            <person name="Carlos-Shanley C."/>
        </authorList>
    </citation>
    <scope>NUCLEOTIDE SEQUENCE [LARGE SCALE GENOMIC DNA]</scope>
    <source>
        <strain evidence="1 2">S00179</strain>
    </source>
</reference>
<proteinExistence type="predicted"/>
<gene>
    <name evidence="1" type="ORF">HNP46_005448</name>
</gene>
<comment type="caution">
    <text evidence="1">The sequence shown here is derived from an EMBL/GenBank/DDBJ whole genome shotgun (WGS) entry which is preliminary data.</text>
</comment>
<dbReference type="InterPro" id="IPR029058">
    <property type="entry name" value="AB_hydrolase_fold"/>
</dbReference>
<dbReference type="Gene3D" id="3.40.50.1820">
    <property type="entry name" value="alpha/beta hydrolase"/>
    <property type="match status" value="1"/>
</dbReference>
<evidence type="ECO:0000313" key="1">
    <source>
        <dbReference type="EMBL" id="MBB4866543.1"/>
    </source>
</evidence>